<protein>
    <submittedName>
        <fullName evidence="1">Uncharacterized protein</fullName>
    </submittedName>
</protein>
<accession>A0A8S1FDR5</accession>
<sequence>MILNTQGVEKTLIALQAYVNRLEIALIRPNFENPYHIDHLKDFDTYKERLLNLRLSYDNDRRTQQFINRLRIKLNTLKLLLKQLDRDMAIAYWTISVKPLLANIGVPYPRTRHTFPSLLFGKDY</sequence>
<dbReference type="AlphaFoldDB" id="A0A8S1FDR5"/>
<name>A0A8S1FDR5_9PELO</name>
<evidence type="ECO:0000313" key="2">
    <source>
        <dbReference type="Proteomes" id="UP000494206"/>
    </source>
</evidence>
<gene>
    <name evidence="1" type="ORF">CBOVIS_LOCUS12954</name>
</gene>
<reference evidence="1 2" key="1">
    <citation type="submission" date="2020-04" db="EMBL/GenBank/DDBJ databases">
        <authorList>
            <person name="Laetsch R D."/>
            <person name="Stevens L."/>
            <person name="Kumar S."/>
            <person name="Blaxter L. M."/>
        </authorList>
    </citation>
    <scope>NUCLEOTIDE SEQUENCE [LARGE SCALE GENOMIC DNA]</scope>
</reference>
<dbReference type="EMBL" id="CADEPM010000014">
    <property type="protein sequence ID" value="CAB3411572.1"/>
    <property type="molecule type" value="Genomic_DNA"/>
</dbReference>
<comment type="caution">
    <text evidence="1">The sequence shown here is derived from an EMBL/GenBank/DDBJ whole genome shotgun (WGS) entry which is preliminary data.</text>
</comment>
<proteinExistence type="predicted"/>
<dbReference type="Proteomes" id="UP000494206">
    <property type="component" value="Unassembled WGS sequence"/>
</dbReference>
<organism evidence="1 2">
    <name type="scientific">Caenorhabditis bovis</name>
    <dbReference type="NCBI Taxonomy" id="2654633"/>
    <lineage>
        <taxon>Eukaryota</taxon>
        <taxon>Metazoa</taxon>
        <taxon>Ecdysozoa</taxon>
        <taxon>Nematoda</taxon>
        <taxon>Chromadorea</taxon>
        <taxon>Rhabditida</taxon>
        <taxon>Rhabditina</taxon>
        <taxon>Rhabditomorpha</taxon>
        <taxon>Rhabditoidea</taxon>
        <taxon>Rhabditidae</taxon>
        <taxon>Peloderinae</taxon>
        <taxon>Caenorhabditis</taxon>
    </lineage>
</organism>
<evidence type="ECO:0000313" key="1">
    <source>
        <dbReference type="EMBL" id="CAB3411572.1"/>
    </source>
</evidence>
<keyword evidence="2" id="KW-1185">Reference proteome</keyword>